<gene>
    <name evidence="4" type="ORF">GCM10022394_13720</name>
</gene>
<keyword evidence="2" id="KW-0378">Hydrolase</keyword>
<dbReference type="RefSeq" id="WP_344956151.1">
    <property type="nucleotide sequence ID" value="NZ_BAABCX010000001.1"/>
</dbReference>
<dbReference type="Proteomes" id="UP001500795">
    <property type="component" value="Unassembled WGS sequence"/>
</dbReference>
<evidence type="ECO:0000259" key="3">
    <source>
        <dbReference type="Pfam" id="PF02230"/>
    </source>
</evidence>
<dbReference type="PANTHER" id="PTHR10655">
    <property type="entry name" value="LYSOPHOSPHOLIPASE-RELATED"/>
    <property type="match status" value="1"/>
</dbReference>
<dbReference type="Pfam" id="PF02230">
    <property type="entry name" value="Abhydrolase_2"/>
    <property type="match status" value="1"/>
</dbReference>
<organism evidence="4 5">
    <name type="scientific">Zobellella aerophila</name>
    <dbReference type="NCBI Taxonomy" id="870480"/>
    <lineage>
        <taxon>Bacteria</taxon>
        <taxon>Pseudomonadati</taxon>
        <taxon>Pseudomonadota</taxon>
        <taxon>Gammaproteobacteria</taxon>
        <taxon>Aeromonadales</taxon>
        <taxon>Aeromonadaceae</taxon>
        <taxon>Zobellella</taxon>
    </lineage>
</organism>
<dbReference type="SUPFAM" id="SSF53474">
    <property type="entry name" value="alpha/beta-Hydrolases"/>
    <property type="match status" value="1"/>
</dbReference>
<comment type="caution">
    <text evidence="4">The sequence shown here is derived from an EMBL/GenBank/DDBJ whole genome shotgun (WGS) entry which is preliminary data.</text>
</comment>
<dbReference type="InterPro" id="IPR003140">
    <property type="entry name" value="PLipase/COase/thioEstase"/>
</dbReference>
<evidence type="ECO:0000313" key="5">
    <source>
        <dbReference type="Proteomes" id="UP001500795"/>
    </source>
</evidence>
<evidence type="ECO:0000313" key="4">
    <source>
        <dbReference type="EMBL" id="GAA3535394.1"/>
    </source>
</evidence>
<sequence length="227" mass="24348">MNASFGSLVAATDLGLAHRVLHPRAAGQGKSPCLILLHGVGGNEAGLIDFGLRQNPRLTVILARGPLVFGPAQFGWFSVQFTANGPQIKPDEAEHARQLLVHFLAQLPDTYGVDPDNLWIAGFSQGGIMSASVALTRPELVGGFGVLSGRILPEIAPLIAGEQQLSELQALVCHGRQDGKLPVSMAHASRALLAQHKVPLTYREYDAVHELSPQMQADFVDWLATRI</sequence>
<reference evidence="5" key="1">
    <citation type="journal article" date="2019" name="Int. J. Syst. Evol. Microbiol.">
        <title>The Global Catalogue of Microorganisms (GCM) 10K type strain sequencing project: providing services to taxonomists for standard genome sequencing and annotation.</title>
        <authorList>
            <consortium name="The Broad Institute Genomics Platform"/>
            <consortium name="The Broad Institute Genome Sequencing Center for Infectious Disease"/>
            <person name="Wu L."/>
            <person name="Ma J."/>
        </authorList>
    </citation>
    <scope>NUCLEOTIDE SEQUENCE [LARGE SCALE GENOMIC DNA]</scope>
    <source>
        <strain evidence="5">JCM 17110</strain>
    </source>
</reference>
<evidence type="ECO:0000256" key="2">
    <source>
        <dbReference type="ARBA" id="ARBA00022801"/>
    </source>
</evidence>
<dbReference type="Gene3D" id="3.40.50.1820">
    <property type="entry name" value="alpha/beta hydrolase"/>
    <property type="match status" value="1"/>
</dbReference>
<keyword evidence="5" id="KW-1185">Reference proteome</keyword>
<evidence type="ECO:0000256" key="1">
    <source>
        <dbReference type="ARBA" id="ARBA00006499"/>
    </source>
</evidence>
<accession>A0ABP6VH29</accession>
<feature type="domain" description="Phospholipase/carboxylesterase/thioesterase" evidence="3">
    <location>
        <begin position="29"/>
        <end position="224"/>
    </location>
</feature>
<dbReference type="EMBL" id="BAABCX010000001">
    <property type="protein sequence ID" value="GAA3535394.1"/>
    <property type="molecule type" value="Genomic_DNA"/>
</dbReference>
<name>A0ABP6VH29_9GAMM</name>
<dbReference type="InterPro" id="IPR029058">
    <property type="entry name" value="AB_hydrolase_fold"/>
</dbReference>
<protein>
    <submittedName>
        <fullName evidence="4">Phospholipase/carboxylesterase</fullName>
    </submittedName>
</protein>
<comment type="similarity">
    <text evidence="1">Belongs to the AB hydrolase superfamily. AB hydrolase 2 family.</text>
</comment>
<dbReference type="PANTHER" id="PTHR10655:SF17">
    <property type="entry name" value="LYSOPHOSPHOLIPASE-LIKE PROTEIN 1"/>
    <property type="match status" value="1"/>
</dbReference>
<proteinExistence type="inferred from homology"/>
<dbReference type="InterPro" id="IPR050565">
    <property type="entry name" value="LYPA1-2/EST-like"/>
</dbReference>